<keyword evidence="1" id="KW-0812">Transmembrane</keyword>
<reference evidence="2 3" key="1">
    <citation type="submission" date="2019-03" db="EMBL/GenBank/DDBJ databases">
        <title>Genomic Encyclopedia of Type Strains, Phase IV (KMG-IV): sequencing the most valuable type-strain genomes for metagenomic binning, comparative biology and taxonomic classification.</title>
        <authorList>
            <person name="Goeker M."/>
        </authorList>
    </citation>
    <scope>NUCLEOTIDE SEQUENCE [LARGE SCALE GENOMIC DNA]</scope>
    <source>
        <strain evidence="2 3">DSM 25894</strain>
    </source>
</reference>
<organism evidence="2 3">
    <name type="scientific">Melghiribacillus thermohalophilus</name>
    <dbReference type="NCBI Taxonomy" id="1324956"/>
    <lineage>
        <taxon>Bacteria</taxon>
        <taxon>Bacillati</taxon>
        <taxon>Bacillota</taxon>
        <taxon>Bacilli</taxon>
        <taxon>Bacillales</taxon>
        <taxon>Bacillaceae</taxon>
        <taxon>Melghiribacillus</taxon>
    </lineage>
</organism>
<accession>A0A4R3ND94</accession>
<keyword evidence="1" id="KW-0472">Membrane</keyword>
<dbReference type="AlphaFoldDB" id="A0A4R3ND94"/>
<dbReference type="InterPro" id="IPR024515">
    <property type="entry name" value="DUF3397"/>
</dbReference>
<keyword evidence="1" id="KW-1133">Transmembrane helix</keyword>
<feature type="transmembrane region" description="Helical" evidence="1">
    <location>
        <begin position="66"/>
        <end position="87"/>
    </location>
</feature>
<gene>
    <name evidence="2" type="ORF">EDD68_101236</name>
</gene>
<comment type="caution">
    <text evidence="2">The sequence shown here is derived from an EMBL/GenBank/DDBJ whole genome shotgun (WGS) entry which is preliminary data.</text>
</comment>
<dbReference type="RefSeq" id="WP_132370285.1">
    <property type="nucleotide sequence ID" value="NZ_SMAN01000001.1"/>
</dbReference>
<dbReference type="Pfam" id="PF11877">
    <property type="entry name" value="DUF3397"/>
    <property type="match status" value="1"/>
</dbReference>
<protein>
    <submittedName>
        <fullName evidence="2">Uncharacterized protein DUF3397</fullName>
    </submittedName>
</protein>
<feature type="transmembrane region" description="Helical" evidence="1">
    <location>
        <begin position="99"/>
        <end position="121"/>
    </location>
</feature>
<sequence length="127" mass="14934">MTDIIISLFALFITLPVPSWFLTYVIARKIFGHPRRAFHTASDLTTFLFVLSVSACLYVIFGHSYLAWIIVFLILIQSFLLFFQWKTKHEVVFSKAFKVFLRFSFLLFSALYLILICYGIYLRLTEI</sequence>
<dbReference type="OrthoDB" id="2353183at2"/>
<keyword evidence="3" id="KW-1185">Reference proteome</keyword>
<dbReference type="Proteomes" id="UP000294650">
    <property type="component" value="Unassembled WGS sequence"/>
</dbReference>
<name>A0A4R3ND94_9BACI</name>
<feature type="transmembrane region" description="Helical" evidence="1">
    <location>
        <begin position="6"/>
        <end position="26"/>
    </location>
</feature>
<evidence type="ECO:0000256" key="1">
    <source>
        <dbReference type="SAM" id="Phobius"/>
    </source>
</evidence>
<proteinExistence type="predicted"/>
<evidence type="ECO:0000313" key="2">
    <source>
        <dbReference type="EMBL" id="TCT26880.1"/>
    </source>
</evidence>
<evidence type="ECO:0000313" key="3">
    <source>
        <dbReference type="Proteomes" id="UP000294650"/>
    </source>
</evidence>
<feature type="transmembrane region" description="Helical" evidence="1">
    <location>
        <begin position="38"/>
        <end position="60"/>
    </location>
</feature>
<dbReference type="EMBL" id="SMAN01000001">
    <property type="protein sequence ID" value="TCT26880.1"/>
    <property type="molecule type" value="Genomic_DNA"/>
</dbReference>